<dbReference type="PANTHER" id="PTHR12147:SF26">
    <property type="entry name" value="PEPTIDASE M28 DOMAIN-CONTAINING PROTEIN"/>
    <property type="match status" value="1"/>
</dbReference>
<evidence type="ECO:0000256" key="2">
    <source>
        <dbReference type="SAM" id="Phobius"/>
    </source>
</evidence>
<reference evidence="5 6" key="1">
    <citation type="submission" date="2019-09" db="EMBL/GenBank/DDBJ databases">
        <title>Phylogeny of genus Pseudoclavibacter and closely related genus.</title>
        <authorList>
            <person name="Li Y."/>
        </authorList>
    </citation>
    <scope>NUCLEOTIDE SEQUENCE [LARGE SCALE GENOMIC DNA]</scope>
    <source>
        <strain evidence="5 6">KCTC 13959</strain>
    </source>
</reference>
<evidence type="ECO:0000256" key="1">
    <source>
        <dbReference type="SAM" id="MobiDB-lite"/>
    </source>
</evidence>
<dbReference type="GO" id="GO:0008235">
    <property type="term" value="F:metalloexopeptidase activity"/>
    <property type="evidence" value="ECO:0007669"/>
    <property type="project" value="InterPro"/>
</dbReference>
<dbReference type="InterPro" id="IPR007484">
    <property type="entry name" value="Peptidase_M28"/>
</dbReference>
<dbReference type="Proteomes" id="UP000433493">
    <property type="component" value="Unassembled WGS sequence"/>
</dbReference>
<name>A0A7J5BCZ9_9MICO</name>
<proteinExistence type="predicted"/>
<feature type="compositionally biased region" description="Low complexity" evidence="1">
    <location>
        <begin position="554"/>
        <end position="593"/>
    </location>
</feature>
<dbReference type="OrthoDB" id="231241at2"/>
<keyword evidence="2" id="KW-0472">Membrane</keyword>
<dbReference type="Gene3D" id="3.40.630.10">
    <property type="entry name" value="Zn peptidases"/>
    <property type="match status" value="1"/>
</dbReference>
<accession>A0A7J5BCZ9</accession>
<evidence type="ECO:0000313" key="6">
    <source>
        <dbReference type="Proteomes" id="UP000433493"/>
    </source>
</evidence>
<evidence type="ECO:0000313" key="5">
    <source>
        <dbReference type="EMBL" id="KAB1643922.1"/>
    </source>
</evidence>
<organism evidence="5 6">
    <name type="scientific">Gulosibacter chungangensis</name>
    <dbReference type="NCBI Taxonomy" id="979746"/>
    <lineage>
        <taxon>Bacteria</taxon>
        <taxon>Bacillati</taxon>
        <taxon>Actinomycetota</taxon>
        <taxon>Actinomycetes</taxon>
        <taxon>Micrococcales</taxon>
        <taxon>Microbacteriaceae</taxon>
        <taxon>Gulosibacter</taxon>
    </lineage>
</organism>
<dbReference type="RefSeq" id="WP_158051426.1">
    <property type="nucleotide sequence ID" value="NZ_WBKB01000002.1"/>
</dbReference>
<feature type="transmembrane region" description="Helical" evidence="2">
    <location>
        <begin position="604"/>
        <end position="625"/>
    </location>
</feature>
<keyword evidence="3" id="KW-0732">Signal</keyword>
<dbReference type="EMBL" id="WBKB01000002">
    <property type="protein sequence ID" value="KAB1643922.1"/>
    <property type="molecule type" value="Genomic_DNA"/>
</dbReference>
<keyword evidence="2" id="KW-0812">Transmembrane</keyword>
<keyword evidence="6" id="KW-1185">Reference proteome</keyword>
<dbReference type="Pfam" id="PF04389">
    <property type="entry name" value="Peptidase_M28"/>
    <property type="match status" value="1"/>
</dbReference>
<sequence>MSAAAAVVPLVISTGIANAAPAPEGGIEAIESGTYIPGYLDEYLSQPVAADVFGHVEHLSVDIGPRVAGTEAEDAGIAYVQSLLDSYGYETEIETFATPVSDFADVTPSRDDVEGTGSWQFRPAANALFTGPDAPVSGEVIDIDDGSDLAAADIAGKFVLVNWMQNATNRNALLSDIAAQNPAGIIQTQTTPNGAIPNPGSVPESVQGTIVTSVGTIQGERIRALLETEALSLSIVTDQSTTESSNVIGVLPAVGDSEGTAPIVYIGSHIDSVVGSPGASDNASGVAIMLESARILALYDWDVEIRIGAWGAEERGIIGSAYHANQLTQDEIDRTIGAWNMDMAGTSYLGTEEQPTGFWGLSVNPDNADNDVLNFASEVTQHQGEGELNRGYVGRSDHQSFHDVGINAAVFSWMFWSEDTSIVLEPTYHRPSDTIDNISEERLGIAAQYIGGSVFLASLNEVTVSVLAEDGSAAAGVPVAMQCGEDDGWREVGETDESGSIATLAPHVECDFAALAEDGTRGGSLDEQISGDTAVSIALEAAVIPPTDTEEPTDTPAPTETSGPTETVTPTEPGDTTAPTQTGGTGGDSTDAGNKVDNGLAQTGASITGGVLLAAALVAAGAYLVTKRNRITATDE</sequence>
<comment type="caution">
    <text evidence="5">The sequence shown here is derived from an EMBL/GenBank/DDBJ whole genome shotgun (WGS) entry which is preliminary data.</text>
</comment>
<evidence type="ECO:0000256" key="3">
    <source>
        <dbReference type="SAM" id="SignalP"/>
    </source>
</evidence>
<feature type="signal peptide" evidence="3">
    <location>
        <begin position="1"/>
        <end position="19"/>
    </location>
</feature>
<dbReference type="SUPFAM" id="SSF53187">
    <property type="entry name" value="Zn-dependent exopeptidases"/>
    <property type="match status" value="1"/>
</dbReference>
<dbReference type="InterPro" id="IPR045175">
    <property type="entry name" value="M28_fam"/>
</dbReference>
<keyword evidence="2" id="KW-1133">Transmembrane helix</keyword>
<feature type="chain" id="PRO_5029553476" evidence="3">
    <location>
        <begin position="20"/>
        <end position="636"/>
    </location>
</feature>
<dbReference type="PANTHER" id="PTHR12147">
    <property type="entry name" value="METALLOPEPTIDASE M28 FAMILY MEMBER"/>
    <property type="match status" value="1"/>
</dbReference>
<feature type="region of interest" description="Disordered" evidence="1">
    <location>
        <begin position="543"/>
        <end position="597"/>
    </location>
</feature>
<gene>
    <name evidence="5" type="ORF">F8O05_03735</name>
</gene>
<dbReference type="Gene3D" id="3.50.30.30">
    <property type="match status" value="1"/>
</dbReference>
<evidence type="ECO:0000259" key="4">
    <source>
        <dbReference type="Pfam" id="PF04389"/>
    </source>
</evidence>
<protein>
    <submittedName>
        <fullName evidence="5">M28 family peptidase</fullName>
    </submittedName>
</protein>
<dbReference type="GO" id="GO:0006508">
    <property type="term" value="P:proteolysis"/>
    <property type="evidence" value="ECO:0007669"/>
    <property type="project" value="InterPro"/>
</dbReference>
<feature type="domain" description="Peptidase M28" evidence="4">
    <location>
        <begin position="246"/>
        <end position="449"/>
    </location>
</feature>
<dbReference type="AlphaFoldDB" id="A0A7J5BCZ9"/>